<dbReference type="InterPro" id="IPR014592">
    <property type="entry name" value="P-loop_UCP034888"/>
</dbReference>
<feature type="domain" description="ATPase AAA-type core" evidence="3">
    <location>
        <begin position="27"/>
        <end position="298"/>
    </location>
</feature>
<organism evidence="4 5">
    <name type="scientific">Manganibacter manganicus</name>
    <dbReference type="NCBI Taxonomy" id="1873176"/>
    <lineage>
        <taxon>Bacteria</taxon>
        <taxon>Pseudomonadati</taxon>
        <taxon>Pseudomonadota</taxon>
        <taxon>Alphaproteobacteria</taxon>
        <taxon>Hyphomicrobiales</taxon>
        <taxon>Phyllobacteriaceae</taxon>
        <taxon>Manganibacter</taxon>
    </lineage>
</organism>
<keyword evidence="5" id="KW-1185">Reference proteome</keyword>
<evidence type="ECO:0000259" key="3">
    <source>
        <dbReference type="Pfam" id="PF13304"/>
    </source>
</evidence>
<reference evidence="4 5" key="1">
    <citation type="journal article" date="2016" name="Int. J. Syst. Evol. Microbiol.">
        <title>Pseudaminobacter manganicus sp. nov., isolated from sludge of a manganese mine.</title>
        <authorList>
            <person name="Li J."/>
            <person name="Huang J."/>
            <person name="Liao S."/>
            <person name="Wang G."/>
        </authorList>
    </citation>
    <scope>NUCLEOTIDE SEQUENCE [LARGE SCALE GENOMIC DNA]</scope>
    <source>
        <strain evidence="4 5">JH-7</strain>
    </source>
</reference>
<dbReference type="EMBL" id="MDET01000047">
    <property type="protein sequence ID" value="OQM73852.1"/>
    <property type="molecule type" value="Genomic_DNA"/>
</dbReference>
<dbReference type="GO" id="GO:0016887">
    <property type="term" value="F:ATP hydrolysis activity"/>
    <property type="evidence" value="ECO:0007669"/>
    <property type="project" value="InterPro"/>
</dbReference>
<sequence length="362" mass="39458">MSICVVRAVAMEGFKCFDDLRLELGQLTLVTGFNGGGKSTALQPLLLLAQALRFGTLDALPLNGPLVRLGTAGDIAPIRSERPMLLKVEGDDGSFGVQPTLQAGVRVLAIAATPERQPSPRLRRALETLSFLGAVRMGAEDAFPIPERVNVRDVGHDGRFAPYWFDQLADEDVDPRRRYPGTEAAIFRRQFDSWLSSLFPGAEANVQNVTAMSQMNLQFRLAELGSWRRPSNIGYGLTYAFPILVALLAAAPDQLIVIDSPESHLHPSAQSQMGRLLATLASAGVQIVVETHSDHLLNGVRLAVRDGTLPPEDLRLHFFKGPNGKEHGVTTPGIGEGGEIYEWPEGFFDQNEKDLSRLAGWS</sequence>
<protein>
    <recommendedName>
        <fullName evidence="6">ATPase</fullName>
    </recommendedName>
</protein>
<dbReference type="SUPFAM" id="SSF52540">
    <property type="entry name" value="P-loop containing nucleoside triphosphate hydrolases"/>
    <property type="match status" value="1"/>
</dbReference>
<dbReference type="InterPro" id="IPR013422">
    <property type="entry name" value="CRISPR-assoc_prot_Cas5_N"/>
</dbReference>
<dbReference type="PANTHER" id="PTHR43581:SF2">
    <property type="entry name" value="EXCINUCLEASE ATPASE SUBUNIT"/>
    <property type="match status" value="1"/>
</dbReference>
<accession>A0A1V8RKX6</accession>
<dbReference type="PANTHER" id="PTHR43581">
    <property type="entry name" value="ATP/GTP PHOSPHATASE"/>
    <property type="match status" value="1"/>
</dbReference>
<proteinExistence type="predicted"/>
<dbReference type="STRING" id="1873176.BFN67_23145"/>
<dbReference type="PIRSF" id="PIRSF034888">
    <property type="entry name" value="P-loop_UCP034888"/>
    <property type="match status" value="1"/>
</dbReference>
<feature type="domain" description="DUF3696" evidence="2">
    <location>
        <begin position="309"/>
        <end position="358"/>
    </location>
</feature>
<dbReference type="Pfam" id="PF13304">
    <property type="entry name" value="AAA_21"/>
    <property type="match status" value="1"/>
</dbReference>
<dbReference type="OrthoDB" id="9789856at2"/>
<dbReference type="InterPro" id="IPR022532">
    <property type="entry name" value="DUF3696"/>
</dbReference>
<evidence type="ECO:0008006" key="6">
    <source>
        <dbReference type="Google" id="ProtNLM"/>
    </source>
</evidence>
<dbReference type="InterPro" id="IPR003959">
    <property type="entry name" value="ATPase_AAA_core"/>
</dbReference>
<name>A0A1V8RKX6_9HYPH</name>
<evidence type="ECO:0000259" key="2">
    <source>
        <dbReference type="Pfam" id="PF12476"/>
    </source>
</evidence>
<dbReference type="AlphaFoldDB" id="A0A1V8RKX6"/>
<dbReference type="GO" id="GO:0051607">
    <property type="term" value="P:defense response to virus"/>
    <property type="evidence" value="ECO:0007669"/>
    <property type="project" value="UniProtKB-KW"/>
</dbReference>
<evidence type="ECO:0000313" key="4">
    <source>
        <dbReference type="EMBL" id="OQM73852.1"/>
    </source>
</evidence>
<dbReference type="Gene3D" id="3.40.50.300">
    <property type="entry name" value="P-loop containing nucleotide triphosphate hydrolases"/>
    <property type="match status" value="2"/>
</dbReference>
<keyword evidence="1" id="KW-0051">Antiviral defense</keyword>
<comment type="caution">
    <text evidence="4">The sequence shown here is derived from an EMBL/GenBank/DDBJ whole genome shotgun (WGS) entry which is preliminary data.</text>
</comment>
<dbReference type="Pfam" id="PF12476">
    <property type="entry name" value="DUF3696"/>
    <property type="match status" value="1"/>
</dbReference>
<dbReference type="GO" id="GO:0005524">
    <property type="term" value="F:ATP binding"/>
    <property type="evidence" value="ECO:0007669"/>
    <property type="project" value="InterPro"/>
</dbReference>
<dbReference type="NCBIfam" id="TIGR02593">
    <property type="entry name" value="CRISPR_cas5"/>
    <property type="match status" value="1"/>
</dbReference>
<gene>
    <name evidence="4" type="ORF">BFN67_23145</name>
</gene>
<dbReference type="InterPro" id="IPR027417">
    <property type="entry name" value="P-loop_NTPase"/>
</dbReference>
<dbReference type="Proteomes" id="UP000191905">
    <property type="component" value="Unassembled WGS sequence"/>
</dbReference>
<evidence type="ECO:0000313" key="5">
    <source>
        <dbReference type="Proteomes" id="UP000191905"/>
    </source>
</evidence>
<evidence type="ECO:0000256" key="1">
    <source>
        <dbReference type="ARBA" id="ARBA00023118"/>
    </source>
</evidence>
<dbReference type="InterPro" id="IPR051396">
    <property type="entry name" value="Bact_Antivir_Def_Nuclease"/>
</dbReference>